<keyword evidence="4" id="KW-0482">Metalloprotease</keyword>
<dbReference type="InterPro" id="IPR036059">
    <property type="entry name" value="TldD/PmbA_sf"/>
</dbReference>
<evidence type="ECO:0000256" key="2">
    <source>
        <dbReference type="ARBA" id="ARBA00022670"/>
    </source>
</evidence>
<evidence type="ECO:0000259" key="6">
    <source>
        <dbReference type="Pfam" id="PF19289"/>
    </source>
</evidence>
<comment type="caution">
    <text evidence="8">The sequence shown here is derived from an EMBL/GenBank/DDBJ whole genome shotgun (WGS) entry which is preliminary data.</text>
</comment>
<dbReference type="PANTHER" id="PTHR30624">
    <property type="entry name" value="UNCHARACTERIZED PROTEIN TLDD AND PMBA"/>
    <property type="match status" value="1"/>
</dbReference>
<dbReference type="Pfam" id="PF19290">
    <property type="entry name" value="PmbA_TldD_2nd"/>
    <property type="match status" value="1"/>
</dbReference>
<evidence type="ECO:0000256" key="4">
    <source>
        <dbReference type="ARBA" id="ARBA00023049"/>
    </source>
</evidence>
<dbReference type="Proteomes" id="UP000284407">
    <property type="component" value="Unassembled WGS sequence"/>
</dbReference>
<organism evidence="8 9">
    <name type="scientific">Sulfitobacter guttiformis</name>
    <dbReference type="NCBI Taxonomy" id="74349"/>
    <lineage>
        <taxon>Bacteria</taxon>
        <taxon>Pseudomonadati</taxon>
        <taxon>Pseudomonadota</taxon>
        <taxon>Alphaproteobacteria</taxon>
        <taxon>Rhodobacterales</taxon>
        <taxon>Roseobacteraceae</taxon>
        <taxon>Sulfitobacter</taxon>
    </lineage>
</organism>
<feature type="domain" description="Metalloprotease TldD/E C-terminal" evidence="6">
    <location>
        <begin position="271"/>
        <end position="504"/>
    </location>
</feature>
<dbReference type="NCBIfam" id="NF008006">
    <property type="entry name" value="PRK10735.1"/>
    <property type="match status" value="1"/>
</dbReference>
<dbReference type="Gene3D" id="3.30.2290.10">
    <property type="entry name" value="PmbA/TldD superfamily"/>
    <property type="match status" value="1"/>
</dbReference>
<dbReference type="Pfam" id="PF19289">
    <property type="entry name" value="PmbA_TldD_3rd"/>
    <property type="match status" value="1"/>
</dbReference>
<evidence type="ECO:0000313" key="8">
    <source>
        <dbReference type="EMBL" id="RKE96047.1"/>
    </source>
</evidence>
<dbReference type="InterPro" id="IPR045570">
    <property type="entry name" value="Metalloprtase-TldD/E_cen_dom"/>
</dbReference>
<dbReference type="InterPro" id="IPR025502">
    <property type="entry name" value="TldD"/>
</dbReference>
<evidence type="ECO:0000256" key="3">
    <source>
        <dbReference type="ARBA" id="ARBA00022801"/>
    </source>
</evidence>
<dbReference type="STRING" id="1443111.Z949_2572"/>
<dbReference type="PANTHER" id="PTHR30624:SF4">
    <property type="entry name" value="METALLOPROTEASE TLDD"/>
    <property type="match status" value="1"/>
</dbReference>
<dbReference type="InterPro" id="IPR045569">
    <property type="entry name" value="Metalloprtase-TldD/E_C"/>
</dbReference>
<dbReference type="SUPFAM" id="SSF111283">
    <property type="entry name" value="Putative modulator of DNA gyrase, PmbA/TldD"/>
    <property type="match status" value="1"/>
</dbReference>
<evidence type="ECO:0000313" key="9">
    <source>
        <dbReference type="Proteomes" id="UP000284407"/>
    </source>
</evidence>
<dbReference type="PIRSF" id="PIRSF004919">
    <property type="entry name" value="TldD"/>
    <property type="match status" value="1"/>
</dbReference>
<keyword evidence="3" id="KW-0378">Hydrolase</keyword>
<protein>
    <submittedName>
        <fullName evidence="8">TldD protein</fullName>
    </submittedName>
</protein>
<dbReference type="GO" id="GO:0006508">
    <property type="term" value="P:proteolysis"/>
    <property type="evidence" value="ECO:0007669"/>
    <property type="project" value="UniProtKB-KW"/>
</dbReference>
<feature type="domain" description="Metalloprotease TldD/E central" evidence="7">
    <location>
        <begin position="154"/>
        <end position="263"/>
    </location>
</feature>
<gene>
    <name evidence="8" type="ORF">C8N30_0598</name>
</gene>
<keyword evidence="9" id="KW-1185">Reference proteome</keyword>
<name>A0A420DPG3_9RHOB</name>
<dbReference type="InterPro" id="IPR051463">
    <property type="entry name" value="Peptidase_U62_metallo"/>
</dbReference>
<dbReference type="InterPro" id="IPR035068">
    <property type="entry name" value="TldD/PmbA_N"/>
</dbReference>
<sequence length="507" mass="53320">MLASDGRETHRRIAIPFNVTMIVPFPSRLTELTQMSDAPFSPFDDLLDRDTALRVLREAVAGADDGELFFERSRSEALMFDDGRLKTASYGAATGFGLRAVRGEVAGYAHSTEISEAALRRAAQTARLAVGDGGGTWADAPVGTNKQLYTDQDPIAGVGFSVKVETLREMDAFCRSLDKRVVQVSASIAASLQEVEILRPEGTSVRDIRPMTRVNVSIIVEHEGRRESGTAGGGGRASLDGLIAAEDWQGKAREALRIALVNLEAVPAPAGMMDVVLGPGWPGILLHEAIGHGLEGDFNRKGTSAFAGLMGQQIAAKGVTVLDDGTIPDRRGSISVDDEGTPSAKNILIEDGKLVGYMQDRQNARLMGVKSTGNGRRQSFAHIPMPRMTNTYMLGGDTAPGDIVADLKDGIYAVGFGGGQVDITNGKFVFSCTEAYRVQNGVVGAPVKGATLIGDGATALQQIRAIGNDPSLDPGMGNCGKQGQWVPVGVGQPTLMIGGLTIGGAAA</sequence>
<comment type="similarity">
    <text evidence="1">Belongs to the peptidase U62 family.</text>
</comment>
<dbReference type="InterPro" id="IPR002510">
    <property type="entry name" value="Metalloprtase-TldD/E_N"/>
</dbReference>
<dbReference type="GO" id="GO:0005829">
    <property type="term" value="C:cytosol"/>
    <property type="evidence" value="ECO:0007669"/>
    <property type="project" value="TreeGrafter"/>
</dbReference>
<dbReference type="EMBL" id="RAQK01000001">
    <property type="protein sequence ID" value="RKE96047.1"/>
    <property type="molecule type" value="Genomic_DNA"/>
</dbReference>
<keyword evidence="2" id="KW-0645">Protease</keyword>
<evidence type="ECO:0000259" key="7">
    <source>
        <dbReference type="Pfam" id="PF19290"/>
    </source>
</evidence>
<accession>A0A420DPG3</accession>
<evidence type="ECO:0000256" key="1">
    <source>
        <dbReference type="ARBA" id="ARBA00005836"/>
    </source>
</evidence>
<dbReference type="AlphaFoldDB" id="A0A420DPG3"/>
<evidence type="ECO:0000259" key="5">
    <source>
        <dbReference type="Pfam" id="PF01523"/>
    </source>
</evidence>
<feature type="domain" description="Metalloprotease TldD/E N-terminal" evidence="5">
    <location>
        <begin position="67"/>
        <end position="127"/>
    </location>
</feature>
<dbReference type="Pfam" id="PF01523">
    <property type="entry name" value="PmbA_TldD_1st"/>
    <property type="match status" value="1"/>
</dbReference>
<proteinExistence type="inferred from homology"/>
<reference evidence="8 9" key="1">
    <citation type="submission" date="2018-09" db="EMBL/GenBank/DDBJ databases">
        <title>Genomic Encyclopedia of Archaeal and Bacterial Type Strains, Phase II (KMG-II): from individual species to whole genera.</title>
        <authorList>
            <person name="Goeker M."/>
        </authorList>
    </citation>
    <scope>NUCLEOTIDE SEQUENCE [LARGE SCALE GENOMIC DNA]</scope>
    <source>
        <strain evidence="8 9">DSM 11458</strain>
    </source>
</reference>
<dbReference type="GO" id="GO:0008237">
    <property type="term" value="F:metallopeptidase activity"/>
    <property type="evidence" value="ECO:0007669"/>
    <property type="project" value="UniProtKB-KW"/>
</dbReference>